<reference evidence="2" key="2">
    <citation type="submission" date="2020-09" db="EMBL/GenBank/DDBJ databases">
        <authorList>
            <person name="Sun Q."/>
            <person name="Ohkuma M."/>
        </authorList>
    </citation>
    <scope>NUCLEOTIDE SEQUENCE</scope>
    <source>
        <strain evidence="2">JCM 3090</strain>
    </source>
</reference>
<organism evidence="2 3">
    <name type="scientific">Pilimelia anulata</name>
    <dbReference type="NCBI Taxonomy" id="53371"/>
    <lineage>
        <taxon>Bacteria</taxon>
        <taxon>Bacillati</taxon>
        <taxon>Actinomycetota</taxon>
        <taxon>Actinomycetes</taxon>
        <taxon>Micromonosporales</taxon>
        <taxon>Micromonosporaceae</taxon>
        <taxon>Pilimelia</taxon>
    </lineage>
</organism>
<accession>A0A8J3B908</accession>
<protein>
    <submittedName>
        <fullName evidence="2">Uncharacterized protein</fullName>
    </submittedName>
</protein>
<dbReference type="Proteomes" id="UP000649739">
    <property type="component" value="Unassembled WGS sequence"/>
</dbReference>
<dbReference type="RefSeq" id="WP_189171511.1">
    <property type="nucleotide sequence ID" value="NZ_BMQB01000009.1"/>
</dbReference>
<gene>
    <name evidence="2" type="ORF">GCM10010123_37660</name>
</gene>
<name>A0A8J3B908_9ACTN</name>
<keyword evidence="3" id="KW-1185">Reference proteome</keyword>
<dbReference type="EMBL" id="BMQB01000009">
    <property type="protein sequence ID" value="GGK04177.1"/>
    <property type="molecule type" value="Genomic_DNA"/>
</dbReference>
<sequence>MDTAAHAPDLDEVLEIAVQLPTFLPAADATFPAADHPTTAPDGPPAPL</sequence>
<evidence type="ECO:0000313" key="2">
    <source>
        <dbReference type="EMBL" id="GGK04177.1"/>
    </source>
</evidence>
<feature type="region of interest" description="Disordered" evidence="1">
    <location>
        <begin position="29"/>
        <end position="48"/>
    </location>
</feature>
<proteinExistence type="predicted"/>
<reference evidence="2" key="1">
    <citation type="journal article" date="2014" name="Int. J. Syst. Evol. Microbiol.">
        <title>Complete genome sequence of Corynebacterium casei LMG S-19264T (=DSM 44701T), isolated from a smear-ripened cheese.</title>
        <authorList>
            <consortium name="US DOE Joint Genome Institute (JGI-PGF)"/>
            <person name="Walter F."/>
            <person name="Albersmeier A."/>
            <person name="Kalinowski J."/>
            <person name="Ruckert C."/>
        </authorList>
    </citation>
    <scope>NUCLEOTIDE SEQUENCE</scope>
    <source>
        <strain evidence="2">JCM 3090</strain>
    </source>
</reference>
<comment type="caution">
    <text evidence="2">The sequence shown here is derived from an EMBL/GenBank/DDBJ whole genome shotgun (WGS) entry which is preliminary data.</text>
</comment>
<evidence type="ECO:0000256" key="1">
    <source>
        <dbReference type="SAM" id="MobiDB-lite"/>
    </source>
</evidence>
<evidence type="ECO:0000313" key="3">
    <source>
        <dbReference type="Proteomes" id="UP000649739"/>
    </source>
</evidence>
<dbReference type="AlphaFoldDB" id="A0A8J3B908"/>